<protein>
    <recommendedName>
        <fullName evidence="1">CID domain-containing protein</fullName>
    </recommendedName>
</protein>
<dbReference type="InterPro" id="IPR045154">
    <property type="entry name" value="PCF11-like"/>
</dbReference>
<dbReference type="InterPro" id="IPR008942">
    <property type="entry name" value="ENTH_VHS"/>
</dbReference>
<dbReference type="Gene3D" id="1.25.40.90">
    <property type="match status" value="1"/>
</dbReference>
<proteinExistence type="predicted"/>
<dbReference type="InterPro" id="IPR006569">
    <property type="entry name" value="CID_dom"/>
</dbReference>
<dbReference type="GO" id="GO:0000993">
    <property type="term" value="F:RNA polymerase II complex binding"/>
    <property type="evidence" value="ECO:0007669"/>
    <property type="project" value="InterPro"/>
</dbReference>
<feature type="domain" description="CID" evidence="1">
    <location>
        <begin position="20"/>
        <end position="153"/>
    </location>
</feature>
<evidence type="ECO:0000313" key="2">
    <source>
        <dbReference type="EMBL" id="OAJ41235.1"/>
    </source>
</evidence>
<dbReference type="PROSITE" id="PS51391">
    <property type="entry name" value="CID"/>
    <property type="match status" value="1"/>
</dbReference>
<reference evidence="2 3" key="1">
    <citation type="submission" date="2006-10" db="EMBL/GenBank/DDBJ databases">
        <title>The Genome Sequence of Batrachochytrium dendrobatidis JEL423.</title>
        <authorList>
            <consortium name="The Broad Institute Genome Sequencing Platform"/>
            <person name="Birren B."/>
            <person name="Lander E."/>
            <person name="Galagan J."/>
            <person name="Cuomo C."/>
            <person name="Devon K."/>
            <person name="Jaffe D."/>
            <person name="Butler J."/>
            <person name="Alvarez P."/>
            <person name="Gnerre S."/>
            <person name="Grabherr M."/>
            <person name="Kleber M."/>
            <person name="Mauceli E."/>
            <person name="Brockman W."/>
            <person name="Young S."/>
            <person name="LaButti K."/>
            <person name="Sykes S."/>
            <person name="DeCaprio D."/>
            <person name="Crawford M."/>
            <person name="Koehrsen M."/>
            <person name="Engels R."/>
            <person name="Montgomery P."/>
            <person name="Pearson M."/>
            <person name="Howarth C."/>
            <person name="Larson L."/>
            <person name="White J."/>
            <person name="O'Leary S."/>
            <person name="Kodira C."/>
            <person name="Zeng Q."/>
            <person name="Yandava C."/>
            <person name="Alvarado L."/>
            <person name="Longcore J."/>
            <person name="James T."/>
        </authorList>
    </citation>
    <scope>NUCLEOTIDE SEQUENCE [LARGE SCALE GENOMIC DNA]</scope>
    <source>
        <strain evidence="2 3">JEL423</strain>
    </source>
</reference>
<dbReference type="STRING" id="403673.A0A177WNG1"/>
<dbReference type="EMBL" id="DS022305">
    <property type="protein sequence ID" value="OAJ41235.1"/>
    <property type="molecule type" value="Genomic_DNA"/>
</dbReference>
<gene>
    <name evidence="2" type="ORF">BDEG_24867</name>
</gene>
<dbReference type="AlphaFoldDB" id="A0A177WNG1"/>
<dbReference type="Pfam" id="PF04818">
    <property type="entry name" value="CID"/>
    <property type="match status" value="1"/>
</dbReference>
<evidence type="ECO:0000259" key="1">
    <source>
        <dbReference type="PROSITE" id="PS51391"/>
    </source>
</evidence>
<evidence type="ECO:0000313" key="3">
    <source>
        <dbReference type="Proteomes" id="UP000077115"/>
    </source>
</evidence>
<dbReference type="OrthoDB" id="2129491at2759"/>
<accession>A0A177WNG1</accession>
<name>A0A177WNG1_BATDL</name>
<dbReference type="InterPro" id="IPR057242">
    <property type="entry name" value="PCFS4-like"/>
</dbReference>
<dbReference type="GO" id="GO:0031124">
    <property type="term" value="P:mRNA 3'-end processing"/>
    <property type="evidence" value="ECO:0007669"/>
    <property type="project" value="InterPro"/>
</dbReference>
<dbReference type="VEuPathDB" id="FungiDB:BDEG_24867"/>
<dbReference type="SUPFAM" id="SSF48464">
    <property type="entry name" value="ENTH/VHS domain"/>
    <property type="match status" value="1"/>
</dbReference>
<dbReference type="InterPro" id="IPR047415">
    <property type="entry name" value="Pcf11_CID"/>
</dbReference>
<organism evidence="2 3">
    <name type="scientific">Batrachochytrium dendrobatidis (strain JEL423)</name>
    <dbReference type="NCBI Taxonomy" id="403673"/>
    <lineage>
        <taxon>Eukaryota</taxon>
        <taxon>Fungi</taxon>
        <taxon>Fungi incertae sedis</taxon>
        <taxon>Chytridiomycota</taxon>
        <taxon>Chytridiomycota incertae sedis</taxon>
        <taxon>Chytridiomycetes</taxon>
        <taxon>Rhizophydiales</taxon>
        <taxon>Rhizophydiales incertae sedis</taxon>
        <taxon>Batrachochytrium</taxon>
    </lineage>
</organism>
<dbReference type="GO" id="GO:0003729">
    <property type="term" value="F:mRNA binding"/>
    <property type="evidence" value="ECO:0007669"/>
    <property type="project" value="InterPro"/>
</dbReference>
<dbReference type="GO" id="GO:0005849">
    <property type="term" value="C:mRNA cleavage factor complex"/>
    <property type="evidence" value="ECO:0007669"/>
    <property type="project" value="TreeGrafter"/>
</dbReference>
<dbReference type="GO" id="GO:0006369">
    <property type="term" value="P:termination of RNA polymerase II transcription"/>
    <property type="evidence" value="ECO:0007669"/>
    <property type="project" value="InterPro"/>
</dbReference>
<dbReference type="Pfam" id="PF23228">
    <property type="entry name" value="zf_PCFS4"/>
    <property type="match status" value="1"/>
</dbReference>
<dbReference type="PANTHER" id="PTHR15921:SF3">
    <property type="entry name" value="PRE-MRNA CLEAVAGE COMPLEX 2 PROTEIN PCF11"/>
    <property type="match status" value="1"/>
</dbReference>
<dbReference type="eggNOG" id="KOG2071">
    <property type="taxonomic scope" value="Eukaryota"/>
</dbReference>
<dbReference type="SMART" id="SM00582">
    <property type="entry name" value="RPR"/>
    <property type="match status" value="1"/>
</dbReference>
<dbReference type="PANTHER" id="PTHR15921">
    <property type="entry name" value="PRE-MRNA CLEAVAGE COMPLEX II"/>
    <property type="match status" value="1"/>
</dbReference>
<dbReference type="GO" id="GO:0005737">
    <property type="term" value="C:cytoplasm"/>
    <property type="evidence" value="ECO:0007669"/>
    <property type="project" value="TreeGrafter"/>
</dbReference>
<dbReference type="CDD" id="cd16982">
    <property type="entry name" value="CID_Pcf11"/>
    <property type="match status" value="1"/>
</dbReference>
<sequence>MPMIPSTAVENSTAVPDTATLLAVYQEFRTSLGDLTFNSKPIITNLTIIAQENINSSSAIVHAVEERIKNSQPKHRVPTIYLMDSIIKNVGGIYRTLFAKNIVSVFSDAYSAVDQADQLRLQKLVRTWATYPSGPLFSATKLSVLERLCAKAGSGTSNESGATEKAVSAASLKKPFKGATVVSAKINSATRDMPTAPLADKSASKEVPVLGPNGSTTLLVQQQIGFLLQKKRAAAVIYPNDTSASQQIQVLEQLLNVILTTQLDPQTINQITLQIQSMMTAPTPPVSSAPDLNPSNVPPSLSAPVAIPRVSTPLINTPAAGAFVATSFQPAPVYTSHSGPAFVPSIVRPPQRVQSDSLQALPQIDLAMLSQLVTSSGLSANLNTAALNLPRGAGIPSSLLSAQTSGFTSKNIFPSQFPSTSSGAFVRPPISTHILQPLPQNLPSVPLAFSGLTLPTKPTLKVTLAHKDIQCVHPNAVYSLYDGLPLQCKQCALRYAKLPNGDQRMAAHLDWHFRQNRRLRESSKRTISRDWYTSVDGWVDERYGQEQDTQAIVSVFGEVDSGKKSPTQAVVPTLSADGFQDPKCVVCCEPFEKFFDQDGDMWMLRNAVLVDEKLYHQECLDQETTFTLNAGSKRKADDETDTKAANALTENFKKSKV</sequence>
<dbReference type="Proteomes" id="UP000077115">
    <property type="component" value="Unassembled WGS sequence"/>
</dbReference>
<reference evidence="2 3" key="2">
    <citation type="submission" date="2016-05" db="EMBL/GenBank/DDBJ databases">
        <title>Lineage-specific infection strategies underlie the spectrum of fungal disease in amphibians.</title>
        <authorList>
            <person name="Cuomo C.A."/>
            <person name="Farrer R.A."/>
            <person name="James T."/>
            <person name="Longcore J."/>
            <person name="Birren B."/>
        </authorList>
    </citation>
    <scope>NUCLEOTIDE SEQUENCE [LARGE SCALE GENOMIC DNA]</scope>
    <source>
        <strain evidence="2 3">JEL423</strain>
    </source>
</reference>